<evidence type="ECO:0000313" key="2">
    <source>
        <dbReference type="EMBL" id="MCE3049746.1"/>
    </source>
</evidence>
<organism evidence="2 3">
    <name type="scientific">Datura stramonium</name>
    <name type="common">Jimsonweed</name>
    <name type="synonym">Common thornapple</name>
    <dbReference type="NCBI Taxonomy" id="4076"/>
    <lineage>
        <taxon>Eukaryota</taxon>
        <taxon>Viridiplantae</taxon>
        <taxon>Streptophyta</taxon>
        <taxon>Embryophyta</taxon>
        <taxon>Tracheophyta</taxon>
        <taxon>Spermatophyta</taxon>
        <taxon>Magnoliopsida</taxon>
        <taxon>eudicotyledons</taxon>
        <taxon>Gunneridae</taxon>
        <taxon>Pentapetalae</taxon>
        <taxon>asterids</taxon>
        <taxon>lamiids</taxon>
        <taxon>Solanales</taxon>
        <taxon>Solanaceae</taxon>
        <taxon>Solanoideae</taxon>
        <taxon>Datureae</taxon>
        <taxon>Datura</taxon>
    </lineage>
</organism>
<accession>A0ABS8WG18</accession>
<feature type="non-terminal residue" evidence="2">
    <location>
        <position position="1"/>
    </location>
</feature>
<keyword evidence="3" id="KW-1185">Reference proteome</keyword>
<feature type="region of interest" description="Disordered" evidence="1">
    <location>
        <begin position="1"/>
        <end position="26"/>
    </location>
</feature>
<name>A0ABS8WG18_DATST</name>
<dbReference type="Proteomes" id="UP000823775">
    <property type="component" value="Unassembled WGS sequence"/>
</dbReference>
<evidence type="ECO:0000256" key="1">
    <source>
        <dbReference type="SAM" id="MobiDB-lite"/>
    </source>
</evidence>
<reference evidence="2 3" key="1">
    <citation type="journal article" date="2021" name="BMC Genomics">
        <title>Datura genome reveals duplications of psychoactive alkaloid biosynthetic genes and high mutation rate following tissue culture.</title>
        <authorList>
            <person name="Rajewski A."/>
            <person name="Carter-House D."/>
            <person name="Stajich J."/>
            <person name="Litt A."/>
        </authorList>
    </citation>
    <scope>NUCLEOTIDE SEQUENCE [LARGE SCALE GENOMIC DNA]</scope>
    <source>
        <strain evidence="2">AR-01</strain>
    </source>
</reference>
<evidence type="ECO:0000313" key="3">
    <source>
        <dbReference type="Proteomes" id="UP000823775"/>
    </source>
</evidence>
<gene>
    <name evidence="2" type="ORF">HAX54_045708</name>
</gene>
<proteinExistence type="predicted"/>
<comment type="caution">
    <text evidence="2">The sequence shown here is derived from an EMBL/GenBank/DDBJ whole genome shotgun (WGS) entry which is preliminary data.</text>
</comment>
<protein>
    <submittedName>
        <fullName evidence="2">Uncharacterized protein</fullName>
    </submittedName>
</protein>
<dbReference type="EMBL" id="JACEIK010007104">
    <property type="protein sequence ID" value="MCE3049746.1"/>
    <property type="molecule type" value="Genomic_DNA"/>
</dbReference>
<sequence length="137" mass="15823">ELPLSGEPRRRKNQEQQTITTVEGPPCDQEKYCRSAVRHFAQKGSLRENMTVAKKRERAVRQKEYDILLKSWKEEILRWAIVDREERERGQQLLFSSTGVLAGSMVSGCGDFSFAHCPKMEGTIVMDFHSHDWPASR</sequence>